<dbReference type="Pfam" id="PF12515">
    <property type="entry name" value="CaATP_NAI"/>
    <property type="match status" value="1"/>
</dbReference>
<organism evidence="2 3">
    <name type="scientific">Linum tenue</name>
    <dbReference type="NCBI Taxonomy" id="586396"/>
    <lineage>
        <taxon>Eukaryota</taxon>
        <taxon>Viridiplantae</taxon>
        <taxon>Streptophyta</taxon>
        <taxon>Embryophyta</taxon>
        <taxon>Tracheophyta</taxon>
        <taxon>Spermatophyta</taxon>
        <taxon>Magnoliopsida</taxon>
        <taxon>eudicotyledons</taxon>
        <taxon>Gunneridae</taxon>
        <taxon>Pentapetalae</taxon>
        <taxon>rosids</taxon>
        <taxon>fabids</taxon>
        <taxon>Malpighiales</taxon>
        <taxon>Linaceae</taxon>
        <taxon>Linum</taxon>
    </lineage>
</organism>
<evidence type="ECO:0000313" key="2">
    <source>
        <dbReference type="EMBL" id="CAI0462336.1"/>
    </source>
</evidence>
<reference evidence="2" key="1">
    <citation type="submission" date="2022-08" db="EMBL/GenBank/DDBJ databases">
        <authorList>
            <person name="Gutierrez-Valencia J."/>
        </authorList>
    </citation>
    <scope>NUCLEOTIDE SEQUENCE</scope>
</reference>
<comment type="caution">
    <text evidence="2">The sequence shown here is derived from an EMBL/GenBank/DDBJ whole genome shotgun (WGS) entry which is preliminary data.</text>
</comment>
<dbReference type="EMBL" id="CAMGYJ010000008">
    <property type="protein sequence ID" value="CAI0462336.1"/>
    <property type="molecule type" value="Genomic_DNA"/>
</dbReference>
<dbReference type="Proteomes" id="UP001154282">
    <property type="component" value="Unassembled WGS sequence"/>
</dbReference>
<dbReference type="Gene3D" id="1.20.5.170">
    <property type="match status" value="1"/>
</dbReference>
<dbReference type="AlphaFoldDB" id="A0AAV0NW30"/>
<accession>A0AAV0NW30</accession>
<proteinExistence type="predicted"/>
<name>A0AAV0NW30_9ROSI</name>
<dbReference type="GO" id="GO:0005516">
    <property type="term" value="F:calmodulin binding"/>
    <property type="evidence" value="ECO:0007669"/>
    <property type="project" value="InterPro"/>
</dbReference>
<gene>
    <name evidence="2" type="ORF">LITE_LOCUS35323</name>
</gene>
<keyword evidence="3" id="KW-1185">Reference proteome</keyword>
<protein>
    <recommendedName>
        <fullName evidence="1">Calcium-transporting P-type ATPase N-terminal autoinhibitory domain-containing protein</fullName>
    </recommendedName>
</protein>
<sequence length="47" mass="5703">MRWRRAVSIVKNPRRRFRCVADLAKRAEAERRKRSIQVPLSSPPFFY</sequence>
<evidence type="ECO:0000259" key="1">
    <source>
        <dbReference type="Pfam" id="PF12515"/>
    </source>
</evidence>
<dbReference type="InterPro" id="IPR024750">
    <property type="entry name" value="Ca_ATPase_N_dom"/>
</dbReference>
<feature type="domain" description="Calcium-transporting P-type ATPase N-terminal autoinhibitory" evidence="1">
    <location>
        <begin position="2"/>
        <end position="28"/>
    </location>
</feature>
<evidence type="ECO:0000313" key="3">
    <source>
        <dbReference type="Proteomes" id="UP001154282"/>
    </source>
</evidence>